<dbReference type="Proteomes" id="UP000054538">
    <property type="component" value="Unassembled WGS sequence"/>
</dbReference>
<dbReference type="HOGENOM" id="CLU_190881_0_0_1"/>
<gene>
    <name evidence="1" type="ORF">PAXRUDRAFT_178975</name>
</gene>
<dbReference type="AlphaFoldDB" id="A0A0D0D831"/>
<reference evidence="2" key="2">
    <citation type="submission" date="2015-01" db="EMBL/GenBank/DDBJ databases">
        <title>Evolutionary Origins and Diversification of the Mycorrhizal Mutualists.</title>
        <authorList>
            <consortium name="DOE Joint Genome Institute"/>
            <consortium name="Mycorrhizal Genomics Consortium"/>
            <person name="Kohler A."/>
            <person name="Kuo A."/>
            <person name="Nagy L.G."/>
            <person name="Floudas D."/>
            <person name="Copeland A."/>
            <person name="Barry K.W."/>
            <person name="Cichocki N."/>
            <person name="Veneault-Fourrey C."/>
            <person name="LaButti K."/>
            <person name="Lindquist E.A."/>
            <person name="Lipzen A."/>
            <person name="Lundell T."/>
            <person name="Morin E."/>
            <person name="Murat C."/>
            <person name="Riley R."/>
            <person name="Ohm R."/>
            <person name="Sun H."/>
            <person name="Tunlid A."/>
            <person name="Henrissat B."/>
            <person name="Grigoriev I.V."/>
            <person name="Hibbett D.S."/>
            <person name="Martin F."/>
        </authorList>
    </citation>
    <scope>NUCLEOTIDE SEQUENCE [LARGE SCALE GENOMIC DNA]</scope>
    <source>
        <strain evidence="2">Ve08.2h10</strain>
    </source>
</reference>
<dbReference type="InParanoid" id="A0A0D0D831"/>
<dbReference type="EMBL" id="KN829980">
    <property type="protein sequence ID" value="KIK73225.1"/>
    <property type="molecule type" value="Genomic_DNA"/>
</dbReference>
<proteinExistence type="predicted"/>
<name>A0A0D0D831_9AGAM</name>
<evidence type="ECO:0000313" key="1">
    <source>
        <dbReference type="EMBL" id="KIK73225.1"/>
    </source>
</evidence>
<reference evidence="1 2" key="1">
    <citation type="submission" date="2014-04" db="EMBL/GenBank/DDBJ databases">
        <authorList>
            <consortium name="DOE Joint Genome Institute"/>
            <person name="Kuo A."/>
            <person name="Kohler A."/>
            <person name="Jargeat P."/>
            <person name="Nagy L.G."/>
            <person name="Floudas D."/>
            <person name="Copeland A."/>
            <person name="Barry K.W."/>
            <person name="Cichocki N."/>
            <person name="Veneault-Fourrey C."/>
            <person name="LaButti K."/>
            <person name="Lindquist E.A."/>
            <person name="Lipzen A."/>
            <person name="Lundell T."/>
            <person name="Morin E."/>
            <person name="Murat C."/>
            <person name="Sun H."/>
            <person name="Tunlid A."/>
            <person name="Henrissat B."/>
            <person name="Grigoriev I.V."/>
            <person name="Hibbett D.S."/>
            <person name="Martin F."/>
            <person name="Nordberg H.P."/>
            <person name="Cantor M.N."/>
            <person name="Hua S.X."/>
        </authorList>
    </citation>
    <scope>NUCLEOTIDE SEQUENCE [LARGE SCALE GENOMIC DNA]</scope>
    <source>
        <strain evidence="1 2">Ve08.2h10</strain>
    </source>
</reference>
<keyword evidence="2" id="KW-1185">Reference proteome</keyword>
<sequence length="83" mass="10087">MANKCSTRWWWWNHFAEHPGYVNKEDTLMVSGKVKVICKVIYEQHIAREQQSDQEQVSMGQWESPQDRYVSDCWHSYIRHFII</sequence>
<evidence type="ECO:0000313" key="2">
    <source>
        <dbReference type="Proteomes" id="UP000054538"/>
    </source>
</evidence>
<accession>A0A0D0D831</accession>
<protein>
    <submittedName>
        <fullName evidence="1">Uncharacterized protein</fullName>
    </submittedName>
</protein>
<dbReference type="OrthoDB" id="2663356at2759"/>
<organism evidence="1 2">
    <name type="scientific">Paxillus rubicundulus Ve08.2h10</name>
    <dbReference type="NCBI Taxonomy" id="930991"/>
    <lineage>
        <taxon>Eukaryota</taxon>
        <taxon>Fungi</taxon>
        <taxon>Dikarya</taxon>
        <taxon>Basidiomycota</taxon>
        <taxon>Agaricomycotina</taxon>
        <taxon>Agaricomycetes</taxon>
        <taxon>Agaricomycetidae</taxon>
        <taxon>Boletales</taxon>
        <taxon>Paxilineae</taxon>
        <taxon>Paxillaceae</taxon>
        <taxon>Paxillus</taxon>
    </lineage>
</organism>